<feature type="transmembrane region" description="Helical" evidence="1">
    <location>
        <begin position="20"/>
        <end position="39"/>
    </location>
</feature>
<keyword evidence="1" id="KW-0472">Membrane</keyword>
<evidence type="ECO:0000313" key="3">
    <source>
        <dbReference type="Proteomes" id="UP001256673"/>
    </source>
</evidence>
<proteinExistence type="predicted"/>
<organism evidence="2 3">
    <name type="scientific">Microbacterium algihabitans</name>
    <dbReference type="NCBI Taxonomy" id="3075992"/>
    <lineage>
        <taxon>Bacteria</taxon>
        <taxon>Bacillati</taxon>
        <taxon>Actinomycetota</taxon>
        <taxon>Actinomycetes</taxon>
        <taxon>Micrococcales</taxon>
        <taxon>Microbacteriaceae</taxon>
        <taxon>Microbacterium</taxon>
    </lineage>
</organism>
<comment type="caution">
    <text evidence="2">The sequence shown here is derived from an EMBL/GenBank/DDBJ whole genome shotgun (WGS) entry which is preliminary data.</text>
</comment>
<protein>
    <submittedName>
        <fullName evidence="2">Uncharacterized protein</fullName>
    </submittedName>
</protein>
<keyword evidence="1" id="KW-1133">Transmembrane helix</keyword>
<name>A0ABU3RTY5_9MICO</name>
<dbReference type="EMBL" id="JAWDIU010000001">
    <property type="protein sequence ID" value="MDU0326347.1"/>
    <property type="molecule type" value="Genomic_DNA"/>
</dbReference>
<evidence type="ECO:0000313" key="2">
    <source>
        <dbReference type="EMBL" id="MDU0326347.1"/>
    </source>
</evidence>
<dbReference type="Proteomes" id="UP001256673">
    <property type="component" value="Unassembled WGS sequence"/>
</dbReference>
<evidence type="ECO:0000256" key="1">
    <source>
        <dbReference type="SAM" id="Phobius"/>
    </source>
</evidence>
<sequence>MATRSTSPIPAVKLARRARVFAFVLAPIFAVVAVMYLWIGQDQRPALTTRSTTPERR</sequence>
<keyword evidence="1" id="KW-0812">Transmembrane</keyword>
<keyword evidence="3" id="KW-1185">Reference proteome</keyword>
<gene>
    <name evidence="2" type="ORF">RWH43_06195</name>
</gene>
<dbReference type="RefSeq" id="WP_316000966.1">
    <property type="nucleotide sequence ID" value="NZ_JAWDIU010000001.1"/>
</dbReference>
<reference evidence="2 3" key="1">
    <citation type="submission" date="2023-09" db="EMBL/GenBank/DDBJ databases">
        <title>Microbacterium fusihabitans sp. nov., Microbacterium phycihabitans sp. nov., and Microbacterium cervinum sp. nov., isolated from dried seaweeds of beach.</title>
        <authorList>
            <person name="Lee S.D."/>
        </authorList>
    </citation>
    <scope>NUCLEOTIDE SEQUENCE [LARGE SCALE GENOMIC DNA]</scope>
    <source>
        <strain evidence="2 3">KSW2-21</strain>
    </source>
</reference>
<accession>A0ABU3RTY5</accession>